<sequence>MKKLFFLVAVICPILLNGCTSVEERAYAYGITNSMSLSNSDALQIMSYVEEKVSFEPILVTSDSESGADAAAFNEFERRIAAVDDEELSAMFSGDDYYELALERDLGNGDVLRLSTKSWPVQP</sequence>
<dbReference type="EMBL" id="JADIMG010000058">
    <property type="protein sequence ID" value="MBO8459849.1"/>
    <property type="molecule type" value="Genomic_DNA"/>
</dbReference>
<reference evidence="1" key="1">
    <citation type="submission" date="2020-10" db="EMBL/GenBank/DDBJ databases">
        <authorList>
            <person name="Gilroy R."/>
        </authorList>
    </citation>
    <scope>NUCLEOTIDE SEQUENCE</scope>
    <source>
        <strain evidence="1">G3-3990</strain>
    </source>
</reference>
<proteinExistence type="predicted"/>
<organism evidence="1 2">
    <name type="scientific">Candidatus Gallipaludibacter merdavium</name>
    <dbReference type="NCBI Taxonomy" id="2840839"/>
    <lineage>
        <taxon>Bacteria</taxon>
        <taxon>Pseudomonadati</taxon>
        <taxon>Bacteroidota</taxon>
        <taxon>Bacteroidia</taxon>
        <taxon>Bacteroidales</taxon>
        <taxon>Candidatus Gallipaludibacter</taxon>
    </lineage>
</organism>
<comment type="caution">
    <text evidence="1">The sequence shown here is derived from an EMBL/GenBank/DDBJ whole genome shotgun (WGS) entry which is preliminary data.</text>
</comment>
<name>A0A9D9HU96_9BACT</name>
<dbReference type="AlphaFoldDB" id="A0A9D9HU96"/>
<dbReference type="Proteomes" id="UP000823641">
    <property type="component" value="Unassembled WGS sequence"/>
</dbReference>
<reference evidence="1" key="2">
    <citation type="journal article" date="2021" name="PeerJ">
        <title>Extensive microbial diversity within the chicken gut microbiome revealed by metagenomics and culture.</title>
        <authorList>
            <person name="Gilroy R."/>
            <person name="Ravi A."/>
            <person name="Getino M."/>
            <person name="Pursley I."/>
            <person name="Horton D.L."/>
            <person name="Alikhan N.F."/>
            <person name="Baker D."/>
            <person name="Gharbi K."/>
            <person name="Hall N."/>
            <person name="Watson M."/>
            <person name="Adriaenssens E.M."/>
            <person name="Foster-Nyarko E."/>
            <person name="Jarju S."/>
            <person name="Secka A."/>
            <person name="Antonio M."/>
            <person name="Oren A."/>
            <person name="Chaudhuri R.R."/>
            <person name="La Ragione R."/>
            <person name="Hildebrand F."/>
            <person name="Pallen M.J."/>
        </authorList>
    </citation>
    <scope>NUCLEOTIDE SEQUENCE</scope>
    <source>
        <strain evidence="1">G3-3990</strain>
    </source>
</reference>
<evidence type="ECO:0000313" key="1">
    <source>
        <dbReference type="EMBL" id="MBO8459849.1"/>
    </source>
</evidence>
<protein>
    <submittedName>
        <fullName evidence="1">Uncharacterized protein</fullName>
    </submittedName>
</protein>
<gene>
    <name evidence="1" type="ORF">IAA73_05890</name>
</gene>
<evidence type="ECO:0000313" key="2">
    <source>
        <dbReference type="Proteomes" id="UP000823641"/>
    </source>
</evidence>
<accession>A0A9D9HU96</accession>